<dbReference type="GO" id="GO:0004852">
    <property type="term" value="F:uroporphyrinogen-III synthase activity"/>
    <property type="evidence" value="ECO:0007669"/>
    <property type="project" value="InterPro"/>
</dbReference>
<evidence type="ECO:0000259" key="1">
    <source>
        <dbReference type="Pfam" id="PF02602"/>
    </source>
</evidence>
<dbReference type="EMBL" id="BMKN01000002">
    <property type="protein sequence ID" value="GGE55762.1"/>
    <property type="molecule type" value="Genomic_DNA"/>
</dbReference>
<proteinExistence type="predicted"/>
<organism evidence="2 3">
    <name type="scientific">Actibacterium pelagium</name>
    <dbReference type="NCBI Taxonomy" id="2029103"/>
    <lineage>
        <taxon>Bacteria</taxon>
        <taxon>Pseudomonadati</taxon>
        <taxon>Pseudomonadota</taxon>
        <taxon>Alphaproteobacteria</taxon>
        <taxon>Rhodobacterales</taxon>
        <taxon>Roseobacteraceae</taxon>
        <taxon>Actibacterium</taxon>
    </lineage>
</organism>
<comment type="caution">
    <text evidence="2">The sequence shown here is derived from an EMBL/GenBank/DDBJ whole genome shotgun (WGS) entry which is preliminary data.</text>
</comment>
<dbReference type="Proteomes" id="UP000606730">
    <property type="component" value="Unassembled WGS sequence"/>
</dbReference>
<keyword evidence="3" id="KW-1185">Reference proteome</keyword>
<gene>
    <name evidence="2" type="ORF">GCM10011517_24250</name>
</gene>
<dbReference type="Pfam" id="PF02602">
    <property type="entry name" value="HEM4"/>
    <property type="match status" value="1"/>
</dbReference>
<evidence type="ECO:0000313" key="3">
    <source>
        <dbReference type="Proteomes" id="UP000606730"/>
    </source>
</evidence>
<evidence type="ECO:0000313" key="2">
    <source>
        <dbReference type="EMBL" id="GGE55762.1"/>
    </source>
</evidence>
<dbReference type="AlphaFoldDB" id="A0A917EK57"/>
<protein>
    <submittedName>
        <fullName evidence="2">Uroporphyrinogen III methyltransferase</fullName>
    </submittedName>
</protein>
<dbReference type="GO" id="GO:0033014">
    <property type="term" value="P:tetrapyrrole biosynthetic process"/>
    <property type="evidence" value="ECO:0007669"/>
    <property type="project" value="InterPro"/>
</dbReference>
<dbReference type="Gene3D" id="3.40.50.10090">
    <property type="match status" value="1"/>
</dbReference>
<feature type="domain" description="Tetrapyrrole biosynthesis uroporphyrinogen III synthase" evidence="1">
    <location>
        <begin position="35"/>
        <end position="212"/>
    </location>
</feature>
<dbReference type="InterPro" id="IPR003754">
    <property type="entry name" value="4pyrrol_synth_uPrphyn_synth"/>
</dbReference>
<accession>A0A917EK57</accession>
<sequence length="249" mass="26701">MIVMKQSRTMTLLMTRPLPGAQTFAAALQEELPDLKVIYSPVLQIVPAQAPELKGARGLVFTSQNGVHLFAQGSTVRDIPAFCLGERTTQAARDIGLQATQVGHNAETLVSTLHGENPPTPLLHLRGEHSVGDVAARLTDSGLMCQEQVIYRQKPLELTAQAQAALSSNDLIILPIFSPRSARLLADQCQNTQASLIIGWMSEAVRAAWVGPKPMAEAVADHPDAEALRKAVLGAIATAVQLEGHDAQR</sequence>
<dbReference type="GO" id="GO:0008168">
    <property type="term" value="F:methyltransferase activity"/>
    <property type="evidence" value="ECO:0007669"/>
    <property type="project" value="UniProtKB-KW"/>
</dbReference>
<dbReference type="CDD" id="cd06578">
    <property type="entry name" value="HemD"/>
    <property type="match status" value="1"/>
</dbReference>
<dbReference type="SUPFAM" id="SSF69618">
    <property type="entry name" value="HemD-like"/>
    <property type="match status" value="1"/>
</dbReference>
<name>A0A917EK57_9RHOB</name>
<keyword evidence="2" id="KW-0808">Transferase</keyword>
<dbReference type="InterPro" id="IPR036108">
    <property type="entry name" value="4pyrrol_syn_uPrphyn_synt_sf"/>
</dbReference>
<dbReference type="GO" id="GO:0032259">
    <property type="term" value="P:methylation"/>
    <property type="evidence" value="ECO:0007669"/>
    <property type="project" value="UniProtKB-KW"/>
</dbReference>
<reference evidence="2" key="1">
    <citation type="journal article" date="2014" name="Int. J. Syst. Evol. Microbiol.">
        <title>Complete genome sequence of Corynebacterium casei LMG S-19264T (=DSM 44701T), isolated from a smear-ripened cheese.</title>
        <authorList>
            <consortium name="US DOE Joint Genome Institute (JGI-PGF)"/>
            <person name="Walter F."/>
            <person name="Albersmeier A."/>
            <person name="Kalinowski J."/>
            <person name="Ruckert C."/>
        </authorList>
    </citation>
    <scope>NUCLEOTIDE SEQUENCE</scope>
    <source>
        <strain evidence="2">CGMCC 1.16012</strain>
    </source>
</reference>
<keyword evidence="2" id="KW-0489">Methyltransferase</keyword>
<reference evidence="2" key="2">
    <citation type="submission" date="2020-09" db="EMBL/GenBank/DDBJ databases">
        <authorList>
            <person name="Sun Q."/>
            <person name="Zhou Y."/>
        </authorList>
    </citation>
    <scope>NUCLEOTIDE SEQUENCE</scope>
    <source>
        <strain evidence="2">CGMCC 1.16012</strain>
    </source>
</reference>